<dbReference type="EMBL" id="JYIY01000076">
    <property type="protein sequence ID" value="KJL36037.1"/>
    <property type="molecule type" value="Genomic_DNA"/>
</dbReference>
<dbReference type="InterPro" id="IPR018020">
    <property type="entry name" value="OHCU_decarboxylase"/>
</dbReference>
<keyword evidence="5" id="KW-0210">Decarboxylase</keyword>
<dbReference type="NCBIfam" id="TIGR03180">
    <property type="entry name" value="UraD_2"/>
    <property type="match status" value="1"/>
</dbReference>
<dbReference type="STRING" id="400772.RR49_02084"/>
<evidence type="ECO:0000313" key="8">
    <source>
        <dbReference type="EMBL" id="HAN26090.1"/>
    </source>
</evidence>
<reference evidence="9 10" key="1">
    <citation type="submission" date="2015-02" db="EMBL/GenBank/DDBJ databases">
        <title>Draft genome sequences of ten Microbacterium spp. with emphasis on heavy metal contaminated environments.</title>
        <authorList>
            <person name="Corretto E."/>
        </authorList>
    </citation>
    <scope>NUCLEOTIDE SEQUENCE [LARGE SCALE GENOMIC DNA]</scope>
    <source>
        <strain evidence="9 10">DSM 18659</strain>
    </source>
</reference>
<organism evidence="9 10">
    <name type="scientific">Microbacterium ginsengisoli</name>
    <dbReference type="NCBI Taxonomy" id="400772"/>
    <lineage>
        <taxon>Bacteria</taxon>
        <taxon>Bacillati</taxon>
        <taxon>Actinomycetota</taxon>
        <taxon>Actinomycetes</taxon>
        <taxon>Micrococcales</taxon>
        <taxon>Microbacteriaceae</taxon>
        <taxon>Microbacterium</taxon>
    </lineage>
</organism>
<dbReference type="AlphaFoldDB" id="A0A0F0LS21"/>
<accession>A0A0F0LS21</accession>
<evidence type="ECO:0000256" key="5">
    <source>
        <dbReference type="ARBA" id="ARBA00022793"/>
    </source>
</evidence>
<protein>
    <recommendedName>
        <fullName evidence="3">2-oxo-4-hydroxy-4-carboxy-5-ureidoimidazoline decarboxylase</fullName>
        <ecNumber evidence="3">4.1.1.97</ecNumber>
    </recommendedName>
</protein>
<dbReference type="InterPro" id="IPR036778">
    <property type="entry name" value="OHCU_decarboxylase_sf"/>
</dbReference>
<feature type="domain" description="Oxo-4-hydroxy-4-carboxy-5-ureidoimidazoline decarboxylase" evidence="7">
    <location>
        <begin position="8"/>
        <end position="160"/>
    </location>
</feature>
<dbReference type="GO" id="GO:0051997">
    <property type="term" value="F:2-oxo-4-hydroxy-4-carboxy-5-ureidoimidazoline decarboxylase activity"/>
    <property type="evidence" value="ECO:0007669"/>
    <property type="project" value="UniProtKB-EC"/>
</dbReference>
<dbReference type="RefSeq" id="WP_045247988.1">
    <property type="nucleotide sequence ID" value="NZ_JYIY01000076.1"/>
</dbReference>
<dbReference type="EMBL" id="DMNG01000282">
    <property type="protein sequence ID" value="HAN26090.1"/>
    <property type="molecule type" value="Genomic_DNA"/>
</dbReference>
<dbReference type="NCBIfam" id="NF010372">
    <property type="entry name" value="PRK13798.1"/>
    <property type="match status" value="1"/>
</dbReference>
<evidence type="ECO:0000313" key="9">
    <source>
        <dbReference type="EMBL" id="KJL36037.1"/>
    </source>
</evidence>
<evidence type="ECO:0000256" key="6">
    <source>
        <dbReference type="ARBA" id="ARBA00023239"/>
    </source>
</evidence>
<evidence type="ECO:0000256" key="2">
    <source>
        <dbReference type="ARBA" id="ARBA00004754"/>
    </source>
</evidence>
<dbReference type="PANTHER" id="PTHR43466:SF1">
    <property type="entry name" value="2-OXO-4-HYDROXY-4-CARBOXY-5-UREIDOIMIDAZOLINE DECARBOXYLASE-RELATED"/>
    <property type="match status" value="1"/>
</dbReference>
<name>A0A0F0LS21_9MICO</name>
<keyword evidence="10" id="KW-1185">Reference proteome</keyword>
<evidence type="ECO:0000313" key="11">
    <source>
        <dbReference type="Proteomes" id="UP000257479"/>
    </source>
</evidence>
<sequence length="169" mass="17961">MRIAEFDALPARDAEAVVSVWAAIPAWVTDVVAHRPYGTVEALADHAARTAGAWSRADLDAALAHHPRIGEKPHGAGAEAAASRTEQAAMATADDDVTAAIAQGNRDYEQRFGRVFLIRAAGRTPAEILAALTRRLAHDPETEEREAAAQLAEIALLRLRTAVTEGDPA</sequence>
<reference evidence="8 11" key="2">
    <citation type="journal article" date="2018" name="Nat. Biotechnol.">
        <title>A standardized bacterial taxonomy based on genome phylogeny substantially revises the tree of life.</title>
        <authorList>
            <person name="Parks D.H."/>
            <person name="Chuvochina M."/>
            <person name="Waite D.W."/>
            <person name="Rinke C."/>
            <person name="Skarshewski A."/>
            <person name="Chaumeil P.A."/>
            <person name="Hugenholtz P."/>
        </authorList>
    </citation>
    <scope>NUCLEOTIDE SEQUENCE [LARGE SCALE GENOMIC DNA]</scope>
    <source>
        <strain evidence="8">UBA9152</strain>
    </source>
</reference>
<dbReference type="GO" id="GO:0006144">
    <property type="term" value="P:purine nucleobase metabolic process"/>
    <property type="evidence" value="ECO:0007669"/>
    <property type="project" value="UniProtKB-KW"/>
</dbReference>
<evidence type="ECO:0000256" key="3">
    <source>
        <dbReference type="ARBA" id="ARBA00012257"/>
    </source>
</evidence>
<gene>
    <name evidence="9" type="primary">uao</name>
    <name evidence="8" type="synonym">uraD</name>
    <name evidence="8" type="ORF">DCP95_16205</name>
    <name evidence="9" type="ORF">RR49_02084</name>
</gene>
<dbReference type="GO" id="GO:0019628">
    <property type="term" value="P:urate catabolic process"/>
    <property type="evidence" value="ECO:0007669"/>
    <property type="project" value="TreeGrafter"/>
</dbReference>
<evidence type="ECO:0000259" key="7">
    <source>
        <dbReference type="Pfam" id="PF09349"/>
    </source>
</evidence>
<dbReference type="SUPFAM" id="SSF158694">
    <property type="entry name" value="UraD-Like"/>
    <property type="match status" value="1"/>
</dbReference>
<dbReference type="Gene3D" id="1.10.3330.10">
    <property type="entry name" value="Oxo-4-hydroxy-4-carboxy-5-ureidoimidazoline decarboxylase"/>
    <property type="match status" value="1"/>
</dbReference>
<dbReference type="PANTHER" id="PTHR43466">
    <property type="entry name" value="2-OXO-4-HYDROXY-4-CARBOXY-5-UREIDOIMIDAZOLINE DECARBOXYLASE-RELATED"/>
    <property type="match status" value="1"/>
</dbReference>
<comment type="pathway">
    <text evidence="2">Purine metabolism; urate degradation; (S)-allantoin from urate: step 3/3.</text>
</comment>
<dbReference type="PATRIC" id="fig|400772.4.peg.2098"/>
<evidence type="ECO:0000256" key="1">
    <source>
        <dbReference type="ARBA" id="ARBA00001163"/>
    </source>
</evidence>
<dbReference type="Proteomes" id="UP000257479">
    <property type="component" value="Unassembled WGS sequence"/>
</dbReference>
<dbReference type="Pfam" id="PF09349">
    <property type="entry name" value="OHCU_decarbox"/>
    <property type="match status" value="1"/>
</dbReference>
<comment type="catalytic activity">
    <reaction evidence="1">
        <text>5-hydroxy-2-oxo-4-ureido-2,5-dihydro-1H-imidazole-5-carboxylate + H(+) = (S)-allantoin + CO2</text>
        <dbReference type="Rhea" id="RHEA:26301"/>
        <dbReference type="ChEBI" id="CHEBI:15378"/>
        <dbReference type="ChEBI" id="CHEBI:15678"/>
        <dbReference type="ChEBI" id="CHEBI:16526"/>
        <dbReference type="ChEBI" id="CHEBI:58639"/>
        <dbReference type="EC" id="4.1.1.97"/>
    </reaction>
</comment>
<dbReference type="EC" id="4.1.1.97" evidence="3"/>
<dbReference type="OrthoDB" id="5243781at2"/>
<dbReference type="InterPro" id="IPR017595">
    <property type="entry name" value="OHCU_decarboxylase-2"/>
</dbReference>
<keyword evidence="4" id="KW-0659">Purine metabolism</keyword>
<proteinExistence type="predicted"/>
<evidence type="ECO:0000256" key="4">
    <source>
        <dbReference type="ARBA" id="ARBA00022631"/>
    </source>
</evidence>
<comment type="caution">
    <text evidence="9">The sequence shown here is derived from an EMBL/GenBank/DDBJ whole genome shotgun (WGS) entry which is preliminary data.</text>
</comment>
<dbReference type="Proteomes" id="UP000033451">
    <property type="component" value="Unassembled WGS sequence"/>
</dbReference>
<keyword evidence="6" id="KW-0456">Lyase</keyword>
<evidence type="ECO:0000313" key="10">
    <source>
        <dbReference type="Proteomes" id="UP000033451"/>
    </source>
</evidence>